<organism evidence="2 3">
    <name type="scientific">Dyella marensis</name>
    <dbReference type="NCBI Taxonomy" id="500610"/>
    <lineage>
        <taxon>Bacteria</taxon>
        <taxon>Pseudomonadati</taxon>
        <taxon>Pseudomonadota</taxon>
        <taxon>Gammaproteobacteria</taxon>
        <taxon>Lysobacterales</taxon>
        <taxon>Rhodanobacteraceae</taxon>
        <taxon>Dyella</taxon>
    </lineage>
</organism>
<proteinExistence type="predicted"/>
<evidence type="ECO:0000313" key="3">
    <source>
        <dbReference type="Proteomes" id="UP000199477"/>
    </source>
</evidence>
<dbReference type="AlphaFoldDB" id="A0A1I1XT86"/>
<accession>A0A1I1XT86</accession>
<sequence>MKAPNLLALTAAVLLTTAGLAAVNNNVKVVPVTEINGVKVINLAPIEVRPTAEDMRAAALLADAGLATATVAMTPVAAHAAESGVALLGAQLAMPYYSFGTTFGRITKD</sequence>
<name>A0A1I1XT86_9GAMM</name>
<dbReference type="RefSeq" id="WP_026634385.1">
    <property type="nucleotide sequence ID" value="NZ_FONH01000001.1"/>
</dbReference>
<keyword evidence="1" id="KW-0732">Signal</keyword>
<evidence type="ECO:0000313" key="2">
    <source>
        <dbReference type="EMBL" id="SFE10536.1"/>
    </source>
</evidence>
<reference evidence="3" key="1">
    <citation type="submission" date="2016-10" db="EMBL/GenBank/DDBJ databases">
        <authorList>
            <person name="Varghese N."/>
            <person name="Submissions S."/>
        </authorList>
    </citation>
    <scope>NUCLEOTIDE SEQUENCE [LARGE SCALE GENOMIC DNA]</scope>
    <source>
        <strain evidence="3">UNC178MFTsu3.1</strain>
    </source>
</reference>
<evidence type="ECO:0000256" key="1">
    <source>
        <dbReference type="SAM" id="SignalP"/>
    </source>
</evidence>
<keyword evidence="3" id="KW-1185">Reference proteome</keyword>
<dbReference type="EMBL" id="FONH01000001">
    <property type="protein sequence ID" value="SFE10536.1"/>
    <property type="molecule type" value="Genomic_DNA"/>
</dbReference>
<dbReference type="STRING" id="500610.SAMN02799615_00371"/>
<protein>
    <submittedName>
        <fullName evidence="2">Uncharacterized protein</fullName>
    </submittedName>
</protein>
<feature type="signal peptide" evidence="1">
    <location>
        <begin position="1"/>
        <end position="21"/>
    </location>
</feature>
<feature type="chain" id="PRO_5011635337" evidence="1">
    <location>
        <begin position="22"/>
        <end position="109"/>
    </location>
</feature>
<dbReference type="Proteomes" id="UP000199477">
    <property type="component" value="Unassembled WGS sequence"/>
</dbReference>
<gene>
    <name evidence="2" type="ORF">SAMN02799615_00371</name>
</gene>